<dbReference type="AlphaFoldDB" id="S0FHJ7"/>
<evidence type="ECO:0000259" key="3">
    <source>
        <dbReference type="Pfam" id="PF02894"/>
    </source>
</evidence>
<feature type="domain" description="Gfo/Idh/MocA-like oxidoreductase N-terminal" evidence="2">
    <location>
        <begin position="6"/>
        <end position="127"/>
    </location>
</feature>
<comment type="similarity">
    <text evidence="1">Belongs to the Gfo/Idh/MocA family.</text>
</comment>
<dbReference type="RefSeq" id="WP_004627419.1">
    <property type="nucleotide sequence ID" value="NZ_AORV01000045.1"/>
</dbReference>
<evidence type="ECO:0000259" key="2">
    <source>
        <dbReference type="Pfam" id="PF01408"/>
    </source>
</evidence>
<dbReference type="Pfam" id="PF01408">
    <property type="entry name" value="GFO_IDH_MocA"/>
    <property type="match status" value="1"/>
</dbReference>
<dbReference type="SUPFAM" id="SSF51735">
    <property type="entry name" value="NAD(P)-binding Rossmann-fold domains"/>
    <property type="match status" value="1"/>
</dbReference>
<protein>
    <submittedName>
        <fullName evidence="4">Oxidoreductase family protein</fullName>
    </submittedName>
</protein>
<accession>S0FHJ7</accession>
<comment type="caution">
    <text evidence="4">The sequence shown here is derived from an EMBL/GenBank/DDBJ whole genome shotgun (WGS) entry which is preliminary data.</text>
</comment>
<dbReference type="InterPro" id="IPR036291">
    <property type="entry name" value="NAD(P)-bd_dom_sf"/>
</dbReference>
<dbReference type="SUPFAM" id="SSF55347">
    <property type="entry name" value="Glyceraldehyde-3-phosphate dehydrogenase-like, C-terminal domain"/>
    <property type="match status" value="1"/>
</dbReference>
<dbReference type="PANTHER" id="PTHR43377:SF2">
    <property type="entry name" value="BINDING ROSSMANN FOLD OXIDOREDUCTASE, PUTATIVE (AFU_ORTHOLOGUE AFUA_4G00560)-RELATED"/>
    <property type="match status" value="1"/>
</dbReference>
<evidence type="ECO:0000256" key="1">
    <source>
        <dbReference type="ARBA" id="ARBA00010928"/>
    </source>
</evidence>
<dbReference type="InterPro" id="IPR004104">
    <property type="entry name" value="Gfo/Idh/MocA-like_OxRdtase_C"/>
</dbReference>
<dbReference type="Gene3D" id="3.30.360.10">
    <property type="entry name" value="Dihydrodipicolinate Reductase, domain 2"/>
    <property type="match status" value="1"/>
</dbReference>
<evidence type="ECO:0000313" key="4">
    <source>
        <dbReference type="EMBL" id="EMS70927.1"/>
    </source>
</evidence>
<dbReference type="Pfam" id="PF02894">
    <property type="entry name" value="GFO_IDH_MocA_C"/>
    <property type="match status" value="1"/>
</dbReference>
<dbReference type="GO" id="GO:0000166">
    <property type="term" value="F:nucleotide binding"/>
    <property type="evidence" value="ECO:0007669"/>
    <property type="project" value="InterPro"/>
</dbReference>
<organism evidence="4 5">
    <name type="scientific">Ruminiclostridium cellobioparum subsp. termitidis CT1112</name>
    <dbReference type="NCBI Taxonomy" id="1195236"/>
    <lineage>
        <taxon>Bacteria</taxon>
        <taxon>Bacillati</taxon>
        <taxon>Bacillota</taxon>
        <taxon>Clostridia</taxon>
        <taxon>Eubacteriales</taxon>
        <taxon>Oscillospiraceae</taxon>
        <taxon>Ruminiclostridium</taxon>
    </lineage>
</organism>
<dbReference type="eggNOG" id="COG0673">
    <property type="taxonomic scope" value="Bacteria"/>
</dbReference>
<feature type="domain" description="Gfo/Idh/MocA-like oxidoreductase C-terminal" evidence="3">
    <location>
        <begin position="140"/>
        <end position="343"/>
    </location>
</feature>
<dbReference type="PATRIC" id="fig|1195236.3.peg.3510"/>
<name>S0FHJ7_RUMCE</name>
<dbReference type="InterPro" id="IPR000683">
    <property type="entry name" value="Gfo/Idh/MocA-like_OxRdtase_N"/>
</dbReference>
<dbReference type="Gene3D" id="3.40.50.720">
    <property type="entry name" value="NAD(P)-binding Rossmann-like Domain"/>
    <property type="match status" value="1"/>
</dbReference>
<dbReference type="InterPro" id="IPR051450">
    <property type="entry name" value="Gfo/Idh/MocA_Oxidoreductases"/>
</dbReference>
<evidence type="ECO:0000313" key="5">
    <source>
        <dbReference type="Proteomes" id="UP000014155"/>
    </source>
</evidence>
<dbReference type="STRING" id="1195236.CTER_3287"/>
<dbReference type="PANTHER" id="PTHR43377">
    <property type="entry name" value="BILIVERDIN REDUCTASE A"/>
    <property type="match status" value="1"/>
</dbReference>
<gene>
    <name evidence="4" type="ORF">CTER_3287</name>
</gene>
<keyword evidence="5" id="KW-1185">Reference proteome</keyword>
<dbReference type="Proteomes" id="UP000014155">
    <property type="component" value="Unassembled WGS sequence"/>
</dbReference>
<proteinExistence type="inferred from homology"/>
<dbReference type="EMBL" id="AORV01000045">
    <property type="protein sequence ID" value="EMS70927.1"/>
    <property type="molecule type" value="Genomic_DNA"/>
</dbReference>
<reference evidence="4 5" key="1">
    <citation type="journal article" date="2013" name="Genome Announc.">
        <title>Draft Genome Sequence of the Cellulolytic, Mesophilic, Anaerobic Bacterium Clostridium termitidis Strain CT1112 (DSM 5398).</title>
        <authorList>
            <person name="Lal S."/>
            <person name="Ramachandran U."/>
            <person name="Zhang X."/>
            <person name="Munir R."/>
            <person name="Sparling R."/>
            <person name="Levin D.B."/>
        </authorList>
    </citation>
    <scope>NUCLEOTIDE SEQUENCE [LARGE SCALE GENOMIC DNA]</scope>
    <source>
        <strain evidence="4 5">CT1112</strain>
    </source>
</reference>
<sequence length="426" mass="47248">MKTITAVLIGAGLRGMDVYAAYALQNPGEIKFVAVAEPNETRRSMFCKAHNIPEENSFASWQELLGRPRMADTAFICTQDRMHYKPTLEALEKGYHILLEKPMSNNMSECMEMERCAARNKKFISVCHVLRYSPFYAALKDIIAGGKIGDIMSIQQTENVAYWHQAHSFVRGNWRNARESSPMILQKSCHDMDIISWLIDQKCTKVSSFGSLSHFKSSNAPEGSPKRCLDGCPVSGSCIYYAPKQYLTGDIGWPTSAISNDLSLEGRTKALKEGPYGRCVYHCDNDVVDHQVVNLEFEKGATASFTMCAFTADSGRTIKAMGTRGQIRGHMEKNEIEVHIFGEKQAEAYPVLNYEITGDAAAYGHGGGDYGLMKDFVRLVSSGAEAAGLTSARASLQSHLMAFAAEISRLENRTVWLDQLITQRGD</sequence>